<dbReference type="Gene3D" id="3.90.79.10">
    <property type="entry name" value="Nucleoside Triphosphate Pyrophosphohydrolase"/>
    <property type="match status" value="1"/>
</dbReference>
<dbReference type="InterPro" id="IPR036388">
    <property type="entry name" value="WH-like_DNA-bd_sf"/>
</dbReference>
<dbReference type="SUPFAM" id="SSF46785">
    <property type="entry name" value="Winged helix' DNA-binding domain"/>
    <property type="match status" value="1"/>
</dbReference>
<reference evidence="2 3" key="1">
    <citation type="submission" date="2023-06" db="EMBL/GenBank/DDBJ databases">
        <title>Alkalimonas sp., MEB004 an alkaliphilic bacterium isolated from Lonar Lake, India.</title>
        <authorList>
            <person name="Joshi A."/>
            <person name="Thite S."/>
        </authorList>
    </citation>
    <scope>NUCLEOTIDE SEQUENCE [LARGE SCALE GENOMIC DNA]</scope>
    <source>
        <strain evidence="2 3">MEB004</strain>
    </source>
</reference>
<gene>
    <name evidence="2" type="ORF">QWF21_04750</name>
</gene>
<dbReference type="Gene3D" id="1.10.10.10">
    <property type="entry name" value="Winged helix-like DNA-binding domain superfamily/Winged helix DNA-binding domain"/>
    <property type="match status" value="1"/>
</dbReference>
<dbReference type="Proteomes" id="UP001339167">
    <property type="component" value="Unassembled WGS sequence"/>
</dbReference>
<dbReference type="RefSeq" id="WP_330086901.1">
    <property type="nucleotide sequence ID" value="NZ_JAUGZK010000003.1"/>
</dbReference>
<proteinExistence type="predicted"/>
<dbReference type="PROSITE" id="PS51462">
    <property type="entry name" value="NUDIX"/>
    <property type="match status" value="1"/>
</dbReference>
<dbReference type="InterPro" id="IPR054105">
    <property type="entry name" value="WHD_NrtR"/>
</dbReference>
<dbReference type="CDD" id="cd18873">
    <property type="entry name" value="NUDIX_NadM_like"/>
    <property type="match status" value="1"/>
</dbReference>
<dbReference type="InterPro" id="IPR036390">
    <property type="entry name" value="WH_DNA-bd_sf"/>
</dbReference>
<evidence type="ECO:0000313" key="2">
    <source>
        <dbReference type="EMBL" id="MEE2023546.1"/>
    </source>
</evidence>
<comment type="caution">
    <text evidence="2">The sequence shown here is derived from an EMBL/GenBank/DDBJ whole genome shotgun (WGS) entry which is preliminary data.</text>
</comment>
<evidence type="ECO:0000259" key="1">
    <source>
        <dbReference type="PROSITE" id="PS51462"/>
    </source>
</evidence>
<dbReference type="SUPFAM" id="SSF55811">
    <property type="entry name" value="Nudix"/>
    <property type="match status" value="1"/>
</dbReference>
<dbReference type="Pfam" id="PF21906">
    <property type="entry name" value="WHD_NrtR"/>
    <property type="match status" value="1"/>
</dbReference>
<keyword evidence="3" id="KW-1185">Reference proteome</keyword>
<accession>A0ABU7JCY1</accession>
<dbReference type="PANTHER" id="PTHR43736:SF4">
    <property type="entry name" value="SLR1690 PROTEIN"/>
    <property type="match status" value="1"/>
</dbReference>
<name>A0ABU7JCY1_9GAMM</name>
<protein>
    <submittedName>
        <fullName evidence="2">NUDIX hydrolase</fullName>
    </submittedName>
</protein>
<dbReference type="PANTHER" id="PTHR43736">
    <property type="entry name" value="ADP-RIBOSE PYROPHOSPHATASE"/>
    <property type="match status" value="1"/>
</dbReference>
<dbReference type="EMBL" id="JAUGZK010000003">
    <property type="protein sequence ID" value="MEE2023546.1"/>
    <property type="molecule type" value="Genomic_DNA"/>
</dbReference>
<keyword evidence="2" id="KW-0378">Hydrolase</keyword>
<dbReference type="Pfam" id="PF00293">
    <property type="entry name" value="NUDIX"/>
    <property type="match status" value="1"/>
</dbReference>
<sequence>MFSIKNNVLHLLLIRRAAPPFDGCWSLPGGFIDIEQDSSVEAAAMRKLQQKTGLQPGYLEQLEVFSGKGRDPRGYSVSLAFFALVPYSAVSSNIATVSQASWWPVQDIASLQLAFDHQEIIQRAHHRLKQKALYSMLPVYCLPPAFTVGQLKAVIEAIIGKEIQRKSLMRRIEASNMFHLTEQKVSSGGRQAQLYQLKPGVDITHFNRNLGD</sequence>
<organism evidence="2 3">
    <name type="scientific">Alkalimonas mucilaginosa</name>
    <dbReference type="NCBI Taxonomy" id="3057676"/>
    <lineage>
        <taxon>Bacteria</taxon>
        <taxon>Pseudomonadati</taxon>
        <taxon>Pseudomonadota</taxon>
        <taxon>Gammaproteobacteria</taxon>
        <taxon>Alkalimonas</taxon>
    </lineage>
</organism>
<dbReference type="GO" id="GO:0016787">
    <property type="term" value="F:hydrolase activity"/>
    <property type="evidence" value="ECO:0007669"/>
    <property type="project" value="UniProtKB-KW"/>
</dbReference>
<dbReference type="InterPro" id="IPR000086">
    <property type="entry name" value="NUDIX_hydrolase_dom"/>
</dbReference>
<evidence type="ECO:0000313" key="3">
    <source>
        <dbReference type="Proteomes" id="UP001339167"/>
    </source>
</evidence>
<dbReference type="InterPro" id="IPR015797">
    <property type="entry name" value="NUDIX_hydrolase-like_dom_sf"/>
</dbReference>
<feature type="domain" description="Nudix hydrolase" evidence="1">
    <location>
        <begin position="1"/>
        <end position="125"/>
    </location>
</feature>